<reference evidence="10" key="1">
    <citation type="submission" date="2024-01" db="EMBL/GenBank/DDBJ databases">
        <title>Bank of Algae and Cyanobacteria of the Azores (BACA) strain genomes.</title>
        <authorList>
            <person name="Luz R."/>
            <person name="Cordeiro R."/>
            <person name="Fonseca A."/>
            <person name="Goncalves V."/>
        </authorList>
    </citation>
    <scope>NUCLEOTIDE SEQUENCE</scope>
    <source>
        <strain evidence="10">BACA0141</strain>
    </source>
</reference>
<name>A0AAW9Q7T9_9CYAN</name>
<dbReference type="Proteomes" id="UP001333818">
    <property type="component" value="Unassembled WGS sequence"/>
</dbReference>
<evidence type="ECO:0000256" key="1">
    <source>
        <dbReference type="ARBA" id="ARBA00004651"/>
    </source>
</evidence>
<proteinExistence type="inferred from homology"/>
<feature type="transmembrane region" description="Helical" evidence="7">
    <location>
        <begin position="165"/>
        <end position="185"/>
    </location>
</feature>
<dbReference type="GO" id="GO:0004190">
    <property type="term" value="F:aspartic-type endopeptidase activity"/>
    <property type="evidence" value="ECO:0007669"/>
    <property type="project" value="InterPro"/>
</dbReference>
<comment type="similarity">
    <text evidence="2">Belongs to the peptidase A24 family.</text>
</comment>
<feature type="transmembrane region" description="Helical" evidence="7">
    <location>
        <begin position="134"/>
        <end position="153"/>
    </location>
</feature>
<keyword evidence="5 7" id="KW-1133">Transmembrane helix</keyword>
<keyword evidence="4 7" id="KW-0812">Transmembrane</keyword>
<evidence type="ECO:0000256" key="4">
    <source>
        <dbReference type="ARBA" id="ARBA00022692"/>
    </source>
</evidence>
<dbReference type="EMBL" id="JAZBJZ010000106">
    <property type="protein sequence ID" value="MEE3719011.1"/>
    <property type="molecule type" value="Genomic_DNA"/>
</dbReference>
<evidence type="ECO:0000256" key="7">
    <source>
        <dbReference type="SAM" id="Phobius"/>
    </source>
</evidence>
<comment type="caution">
    <text evidence="10">The sequence shown here is derived from an EMBL/GenBank/DDBJ whole genome shotgun (WGS) entry which is preliminary data.</text>
</comment>
<feature type="transmembrane region" description="Helical" evidence="7">
    <location>
        <begin position="101"/>
        <end position="122"/>
    </location>
</feature>
<feature type="domain" description="Prepilin peptidase A24 N-terminal" evidence="9">
    <location>
        <begin position="12"/>
        <end position="95"/>
    </location>
</feature>
<evidence type="ECO:0000256" key="3">
    <source>
        <dbReference type="ARBA" id="ARBA00022475"/>
    </source>
</evidence>
<evidence type="ECO:0000259" key="9">
    <source>
        <dbReference type="Pfam" id="PF06750"/>
    </source>
</evidence>
<dbReference type="Pfam" id="PF01478">
    <property type="entry name" value="Peptidase_A24"/>
    <property type="match status" value="1"/>
</dbReference>
<dbReference type="InterPro" id="IPR010627">
    <property type="entry name" value="Prepilin_pept_A24_N"/>
</dbReference>
<dbReference type="Gene3D" id="1.20.120.1220">
    <property type="match status" value="1"/>
</dbReference>
<evidence type="ECO:0000313" key="10">
    <source>
        <dbReference type="EMBL" id="MEE3719011.1"/>
    </source>
</evidence>
<sequence length="276" mass="30203">MESILLQVLAIVIGACIGSFLNVVVYRVPAGLSILFPPSRCPHCLKKLSSRDNIPILGWFLIRGKCRYCHTKVSWRYPAVEALTAILFWSVAFHFGFSQPWYVLLFYGAFLSWLLALTLIDLDTMTLPNQITQSGLVLGLIYQSAIAFEPTVIPYAAKLSWGSQILVGVTGAVVGIWLLDIVRWLGRFFLGKEAMGAGDAKLAAMMGAWLGWQHLLLAILLAATVGSILGLFAVATKVLGREQPFPFGPFLAMGGALSLFWGSTIISTYLGWFGIN</sequence>
<evidence type="ECO:0000256" key="5">
    <source>
        <dbReference type="ARBA" id="ARBA00022989"/>
    </source>
</evidence>
<gene>
    <name evidence="10" type="ORF">V2H45_19895</name>
</gene>
<keyword evidence="11" id="KW-1185">Reference proteome</keyword>
<feature type="transmembrane region" description="Helical" evidence="7">
    <location>
        <begin position="215"/>
        <end position="235"/>
    </location>
</feature>
<evidence type="ECO:0000256" key="6">
    <source>
        <dbReference type="ARBA" id="ARBA00023136"/>
    </source>
</evidence>
<dbReference type="AlphaFoldDB" id="A0AAW9Q7T9"/>
<feature type="domain" description="Prepilin type IV endopeptidase peptidase" evidence="8">
    <location>
        <begin position="109"/>
        <end position="231"/>
    </location>
</feature>
<dbReference type="GO" id="GO:0006465">
    <property type="term" value="P:signal peptide processing"/>
    <property type="evidence" value="ECO:0007669"/>
    <property type="project" value="TreeGrafter"/>
</dbReference>
<feature type="transmembrane region" description="Helical" evidence="7">
    <location>
        <begin position="247"/>
        <end position="272"/>
    </location>
</feature>
<dbReference type="RefSeq" id="WP_330485447.1">
    <property type="nucleotide sequence ID" value="NZ_JAZBJZ010000106.1"/>
</dbReference>
<keyword evidence="6 7" id="KW-0472">Membrane</keyword>
<accession>A0AAW9Q7T9</accession>
<keyword evidence="3" id="KW-1003">Cell membrane</keyword>
<comment type="subcellular location">
    <subcellularLocation>
        <location evidence="1">Cell membrane</location>
        <topology evidence="1">Multi-pass membrane protein</topology>
    </subcellularLocation>
</comment>
<protein>
    <submittedName>
        <fullName evidence="10">Prepilin peptidase</fullName>
    </submittedName>
</protein>
<organism evidence="10 11">
    <name type="scientific">Tumidithrix elongata BACA0141</name>
    <dbReference type="NCBI Taxonomy" id="2716417"/>
    <lineage>
        <taxon>Bacteria</taxon>
        <taxon>Bacillati</taxon>
        <taxon>Cyanobacteriota</taxon>
        <taxon>Cyanophyceae</taxon>
        <taxon>Pseudanabaenales</taxon>
        <taxon>Pseudanabaenaceae</taxon>
        <taxon>Tumidithrix</taxon>
        <taxon>Tumidithrix elongata</taxon>
    </lineage>
</organism>
<dbReference type="Pfam" id="PF06750">
    <property type="entry name" value="A24_N_bact"/>
    <property type="match status" value="1"/>
</dbReference>
<dbReference type="InterPro" id="IPR050882">
    <property type="entry name" value="Prepilin_peptidase/N-MTase"/>
</dbReference>
<feature type="transmembrane region" description="Helical" evidence="7">
    <location>
        <begin position="6"/>
        <end position="26"/>
    </location>
</feature>
<dbReference type="PANTHER" id="PTHR30487">
    <property type="entry name" value="TYPE 4 PREPILIN-LIKE PROTEINS LEADER PEPTIDE-PROCESSING ENZYME"/>
    <property type="match status" value="1"/>
</dbReference>
<dbReference type="GO" id="GO:0005886">
    <property type="term" value="C:plasma membrane"/>
    <property type="evidence" value="ECO:0007669"/>
    <property type="project" value="UniProtKB-SubCell"/>
</dbReference>
<dbReference type="InterPro" id="IPR000045">
    <property type="entry name" value="Prepilin_IV_endopep_pep"/>
</dbReference>
<dbReference type="PANTHER" id="PTHR30487:SF0">
    <property type="entry name" value="PREPILIN LEADER PEPTIDASE_N-METHYLTRANSFERASE-RELATED"/>
    <property type="match status" value="1"/>
</dbReference>
<evidence type="ECO:0000256" key="2">
    <source>
        <dbReference type="ARBA" id="ARBA00005801"/>
    </source>
</evidence>
<evidence type="ECO:0000259" key="8">
    <source>
        <dbReference type="Pfam" id="PF01478"/>
    </source>
</evidence>
<evidence type="ECO:0000313" key="11">
    <source>
        <dbReference type="Proteomes" id="UP001333818"/>
    </source>
</evidence>
<feature type="transmembrane region" description="Helical" evidence="7">
    <location>
        <begin position="75"/>
        <end position="95"/>
    </location>
</feature>